<accession>A0A132N3B4</accession>
<evidence type="ECO:0000313" key="3">
    <source>
        <dbReference type="EMBL" id="KWX05962.1"/>
    </source>
</evidence>
<protein>
    <recommendedName>
        <fullName evidence="6">Antitoxin</fullName>
    </recommendedName>
</protein>
<dbReference type="PATRIC" id="fig|1469144.8.peg.1640"/>
<dbReference type="RefSeq" id="WP_067067439.1">
    <property type="nucleotide sequence ID" value="NZ_JYIJ01000008.1"/>
</dbReference>
<gene>
    <name evidence="3" type="ORF">TH66_00135</name>
    <name evidence="2" type="ORF">TR74_24260</name>
</gene>
<reference evidence="4" key="1">
    <citation type="submission" date="2015-02" db="EMBL/GenBank/DDBJ databases">
        <title>Physiological reanalysis, assessment of diazotrophy, and genome sequences of multiple isolates of Streptomyces thermoautotrophicus.</title>
        <authorList>
            <person name="MacKellar D.C."/>
            <person name="Lieber L."/>
            <person name="Norman J."/>
            <person name="Bolger A."/>
            <person name="Tobin C."/>
            <person name="Murray J.W."/>
            <person name="Friesen M."/>
            <person name="Prell J."/>
        </authorList>
    </citation>
    <scope>NUCLEOTIDE SEQUENCE [LARGE SCALE GENOMIC DNA]</scope>
    <source>
        <strain evidence="4">UBT1</strain>
    </source>
</reference>
<comment type="caution">
    <text evidence="2">The sequence shown here is derived from an EMBL/GenBank/DDBJ whole genome shotgun (WGS) entry which is preliminary data.</text>
</comment>
<evidence type="ECO:0000256" key="1">
    <source>
        <dbReference type="ARBA" id="ARBA00009981"/>
    </source>
</evidence>
<dbReference type="AlphaFoldDB" id="A0A132N3B4"/>
<dbReference type="EMBL" id="JYIJ01000008">
    <property type="protein sequence ID" value="KWX05962.1"/>
    <property type="molecule type" value="Genomic_DNA"/>
</dbReference>
<dbReference type="EMBL" id="JYIK01001122">
    <property type="protein sequence ID" value="KWX04638.1"/>
    <property type="molecule type" value="Genomic_DNA"/>
</dbReference>
<evidence type="ECO:0000313" key="2">
    <source>
        <dbReference type="EMBL" id="KWX04638.1"/>
    </source>
</evidence>
<dbReference type="Gene3D" id="3.40.1620.10">
    <property type="entry name" value="YefM-like domain"/>
    <property type="match status" value="1"/>
</dbReference>
<proteinExistence type="inferred from homology"/>
<dbReference type="Proteomes" id="UP000070598">
    <property type="component" value="Unassembled WGS sequence"/>
</dbReference>
<dbReference type="Proteomes" id="UP000070659">
    <property type="component" value="Unassembled WGS sequence"/>
</dbReference>
<comment type="similarity">
    <text evidence="1">Belongs to the phD/YefM antitoxin family.</text>
</comment>
<reference evidence="2 5" key="2">
    <citation type="submission" date="2015-02" db="EMBL/GenBank/DDBJ databases">
        <title>Physiological reanalysis, assessment of diazotrophy, and genome sequences of multiple isolates of Streptomyces thermoautotrophicus.</title>
        <authorList>
            <person name="MacKellar D.C."/>
            <person name="Lieber L."/>
            <person name="Norman J."/>
            <person name="Bolger A."/>
            <person name="Tobin C."/>
            <person name="Murray J.W."/>
            <person name="Prell J."/>
        </authorList>
    </citation>
    <scope>NUCLEOTIDE SEQUENCE [LARGE SCALE GENOMIC DNA]</scope>
    <source>
        <strain evidence="2 5">UBT1</strain>
    </source>
</reference>
<evidence type="ECO:0000313" key="5">
    <source>
        <dbReference type="Proteomes" id="UP000070659"/>
    </source>
</evidence>
<dbReference type="InterPro" id="IPR036165">
    <property type="entry name" value="YefM-like_sf"/>
</dbReference>
<dbReference type="NCBIfam" id="TIGR01552">
    <property type="entry name" value="phd_fam"/>
    <property type="match status" value="1"/>
</dbReference>
<name>A0A132N3B4_9ACTN</name>
<evidence type="ECO:0008006" key="6">
    <source>
        <dbReference type="Google" id="ProtNLM"/>
    </source>
</evidence>
<evidence type="ECO:0000313" key="4">
    <source>
        <dbReference type="Proteomes" id="UP000070598"/>
    </source>
</evidence>
<sequence>MASIQHEPVPVTQARTHLPELVNRAYYKGEITAIKRGSRGKPIAAVVPWALVELLEALEDRIDARDAEKVLARIKRGEEATVPADAVWKDLGL</sequence>
<organism evidence="2 4">
    <name type="scientific">Carbonactinospora thermoautotrophica</name>
    <dbReference type="NCBI Taxonomy" id="1469144"/>
    <lineage>
        <taxon>Bacteria</taxon>
        <taxon>Bacillati</taxon>
        <taxon>Actinomycetota</taxon>
        <taxon>Actinomycetes</taxon>
        <taxon>Kitasatosporales</taxon>
        <taxon>Carbonactinosporaceae</taxon>
        <taxon>Carbonactinospora</taxon>
    </lineage>
</organism>
<dbReference type="SUPFAM" id="SSF143120">
    <property type="entry name" value="YefM-like"/>
    <property type="match status" value="1"/>
</dbReference>